<dbReference type="PRINTS" id="PR00382">
    <property type="entry name" value="LIPIDTRNSFER"/>
</dbReference>
<dbReference type="SUPFAM" id="SSF47699">
    <property type="entry name" value="Bifunctional inhibitor/lipid-transfer protein/seed storage 2S albumin"/>
    <property type="match status" value="1"/>
</dbReference>
<proteinExistence type="evidence at transcript level"/>
<evidence type="ECO:0000259" key="6">
    <source>
        <dbReference type="SMART" id="SM00499"/>
    </source>
</evidence>
<feature type="chain" id="PRO_5003709730" description="Non-specific lipid-transfer protein" evidence="5">
    <location>
        <begin position="25"/>
        <end position="114"/>
    </location>
</feature>
<dbReference type="SMART" id="SM00499">
    <property type="entry name" value="AAI"/>
    <property type="match status" value="1"/>
</dbReference>
<evidence type="ECO:0000256" key="3">
    <source>
        <dbReference type="ARBA" id="ARBA00023121"/>
    </source>
</evidence>
<keyword evidence="5" id="KW-0732">Signal</keyword>
<feature type="domain" description="Bifunctional inhibitor/plant lipid transfer protein/seed storage helical" evidence="6">
    <location>
        <begin position="27"/>
        <end position="110"/>
    </location>
</feature>
<keyword evidence="3 4" id="KW-0446">Lipid-binding</keyword>
<dbReference type="GO" id="GO:0006869">
    <property type="term" value="P:lipid transport"/>
    <property type="evidence" value="ECO:0007669"/>
    <property type="project" value="InterPro"/>
</dbReference>
<gene>
    <name evidence="7" type="primary">GtLTP1</name>
</gene>
<evidence type="ECO:0000256" key="5">
    <source>
        <dbReference type="SAM" id="SignalP"/>
    </source>
</evidence>
<dbReference type="AlphaFoldDB" id="I7H3U0"/>
<evidence type="ECO:0000313" key="7">
    <source>
        <dbReference type="EMBL" id="BAM28756.1"/>
    </source>
</evidence>
<dbReference type="InterPro" id="IPR000528">
    <property type="entry name" value="Plant_nsLTP"/>
</dbReference>
<comment type="similarity">
    <text evidence="1 4">Belongs to the plant LTP family.</text>
</comment>
<comment type="function">
    <text evidence="4">Plant non-specific lipid-transfer proteins transfer phospholipids as well as galactolipids across membranes. May play a role in wax or cutin deposition in the cell walls of expanding epidermal cells and certain secretory tissues.</text>
</comment>
<dbReference type="GO" id="GO:0008289">
    <property type="term" value="F:lipid binding"/>
    <property type="evidence" value="ECO:0007669"/>
    <property type="project" value="UniProtKB-KW"/>
</dbReference>
<name>I7H3U0_GENTR</name>
<evidence type="ECO:0000256" key="4">
    <source>
        <dbReference type="RuleBase" id="RU000628"/>
    </source>
</evidence>
<dbReference type="Gene3D" id="1.10.110.10">
    <property type="entry name" value="Plant lipid-transfer and hydrophobic proteins"/>
    <property type="match status" value="1"/>
</dbReference>
<dbReference type="PANTHER" id="PTHR33076">
    <property type="entry name" value="NON-SPECIFIC LIPID-TRANSFER PROTEIN 2-RELATED"/>
    <property type="match status" value="1"/>
</dbReference>
<reference evidence="7" key="1">
    <citation type="submission" date="2011-06" db="EMBL/GenBank/DDBJ databases">
        <title>Lipid transfer protein homolog from gentian has an antimicrobial property and confirms resistance to Botrytis cinerea in transgenic tobacco.</title>
        <authorList>
            <person name="Kiba A."/>
            <person name="Nakatsuka T."/>
            <person name="Yamamura S."/>
            <person name="Nishihara M."/>
        </authorList>
    </citation>
    <scope>NUCLEOTIDE SEQUENCE</scope>
</reference>
<evidence type="ECO:0000256" key="1">
    <source>
        <dbReference type="ARBA" id="ARBA00009748"/>
    </source>
</evidence>
<dbReference type="Pfam" id="PF00234">
    <property type="entry name" value="Tryp_alpha_amyl"/>
    <property type="match status" value="1"/>
</dbReference>
<evidence type="ECO:0000256" key="2">
    <source>
        <dbReference type="ARBA" id="ARBA00022448"/>
    </source>
</evidence>
<dbReference type="InterPro" id="IPR036312">
    <property type="entry name" value="Bifun_inhib/LTP/seed_sf"/>
</dbReference>
<organism evidence="7">
    <name type="scientific">Gentiana triflora</name>
    <name type="common">Clustered gentian</name>
    <dbReference type="NCBI Taxonomy" id="55190"/>
    <lineage>
        <taxon>Eukaryota</taxon>
        <taxon>Viridiplantae</taxon>
        <taxon>Streptophyta</taxon>
        <taxon>Embryophyta</taxon>
        <taxon>Tracheophyta</taxon>
        <taxon>Spermatophyta</taxon>
        <taxon>Magnoliopsida</taxon>
        <taxon>eudicotyledons</taxon>
        <taxon>Gunneridae</taxon>
        <taxon>Pentapetalae</taxon>
        <taxon>asterids</taxon>
        <taxon>lamiids</taxon>
        <taxon>Gentianales</taxon>
        <taxon>Gentianaceae</taxon>
        <taxon>Gentianeae</taxon>
        <taxon>Gentianinae</taxon>
        <taxon>Gentiana</taxon>
    </lineage>
</organism>
<dbReference type="InterPro" id="IPR016140">
    <property type="entry name" value="Bifunc_inhib/LTP/seed_store"/>
</dbReference>
<dbReference type="EMBL" id="AB638714">
    <property type="protein sequence ID" value="BAM28756.1"/>
    <property type="molecule type" value="mRNA"/>
</dbReference>
<accession>I7H3U0</accession>
<keyword evidence="2 4" id="KW-0813">Transport</keyword>
<protein>
    <recommendedName>
        <fullName evidence="4">Non-specific lipid-transfer protein</fullName>
    </recommendedName>
</protein>
<feature type="signal peptide" evidence="5">
    <location>
        <begin position="1"/>
        <end position="24"/>
    </location>
</feature>
<dbReference type="CDD" id="cd01960">
    <property type="entry name" value="nsLTP1"/>
    <property type="match status" value="1"/>
</dbReference>
<sequence length="114" mass="11629">MGKIAIKVISLVVLSMVLLDHAEGLTCGAVTSAVGPCLGFIKGAPIAPGCCPGVKSLVGLAKTTADRRAACNCLKSIANAVKPFNLKNAQNLPHICGTSVPYPIDPTINCNSVN</sequence>